<accession>A0A511FDY7</accession>
<evidence type="ECO:0000313" key="4">
    <source>
        <dbReference type="Proteomes" id="UP000321723"/>
    </source>
</evidence>
<gene>
    <name evidence="2" type="ORF">CHO01_25390</name>
    <name evidence="3" type="ORF">HNR08_001242</name>
</gene>
<dbReference type="RefSeq" id="WP_146838506.1">
    <property type="nucleotide sequence ID" value="NZ_BJVQ01000037.1"/>
</dbReference>
<dbReference type="EMBL" id="BJVQ01000037">
    <property type="protein sequence ID" value="GEL47423.1"/>
    <property type="molecule type" value="Genomic_DNA"/>
</dbReference>
<sequence length="111" mass="12140">MSTAEHPNPPLPPLTAEDFTSGSGYTFRGVPVIENEDGTYAYTFGHVDPETFAAAVSDYDREVAGEDEPTDADSVDHRYAITTVGPPEWWMTWKDVTAETPGSFPITVVSR</sequence>
<dbReference type="Proteomes" id="UP000321723">
    <property type="component" value="Unassembled WGS sequence"/>
</dbReference>
<keyword evidence="4" id="KW-1185">Reference proteome</keyword>
<dbReference type="Proteomes" id="UP000564629">
    <property type="component" value="Unassembled WGS sequence"/>
</dbReference>
<protein>
    <submittedName>
        <fullName evidence="2">Uncharacterized protein</fullName>
    </submittedName>
</protein>
<evidence type="ECO:0000313" key="3">
    <source>
        <dbReference type="EMBL" id="MBB5472506.1"/>
    </source>
</evidence>
<organism evidence="2 4">
    <name type="scientific">Cellulomonas hominis</name>
    <dbReference type="NCBI Taxonomy" id="156981"/>
    <lineage>
        <taxon>Bacteria</taxon>
        <taxon>Bacillati</taxon>
        <taxon>Actinomycetota</taxon>
        <taxon>Actinomycetes</taxon>
        <taxon>Micrococcales</taxon>
        <taxon>Cellulomonadaceae</taxon>
        <taxon>Cellulomonas</taxon>
    </lineage>
</organism>
<reference evidence="3 5" key="2">
    <citation type="submission" date="2020-08" db="EMBL/GenBank/DDBJ databases">
        <title>Sequencing the genomes of 1000 actinobacteria strains.</title>
        <authorList>
            <person name="Klenk H.-P."/>
        </authorList>
    </citation>
    <scope>NUCLEOTIDE SEQUENCE [LARGE SCALE GENOMIC DNA]</scope>
    <source>
        <strain evidence="3 5">DSM 9581</strain>
    </source>
</reference>
<comment type="caution">
    <text evidence="2">The sequence shown here is derived from an EMBL/GenBank/DDBJ whole genome shotgun (WGS) entry which is preliminary data.</text>
</comment>
<evidence type="ECO:0000256" key="1">
    <source>
        <dbReference type="SAM" id="MobiDB-lite"/>
    </source>
</evidence>
<evidence type="ECO:0000313" key="5">
    <source>
        <dbReference type="Proteomes" id="UP000564629"/>
    </source>
</evidence>
<proteinExistence type="predicted"/>
<dbReference type="EMBL" id="JACHDN010000001">
    <property type="protein sequence ID" value="MBB5472506.1"/>
    <property type="molecule type" value="Genomic_DNA"/>
</dbReference>
<reference evidence="2 4" key="1">
    <citation type="submission" date="2019-07" db="EMBL/GenBank/DDBJ databases">
        <title>Whole genome shotgun sequence of Cellulomonas hominis NBRC 16055.</title>
        <authorList>
            <person name="Hosoyama A."/>
            <person name="Uohara A."/>
            <person name="Ohji S."/>
            <person name="Ichikawa N."/>
        </authorList>
    </citation>
    <scope>NUCLEOTIDE SEQUENCE [LARGE SCALE GENOMIC DNA]</scope>
    <source>
        <strain evidence="2 4">NBRC 16055</strain>
    </source>
</reference>
<name>A0A511FDY7_9CELL</name>
<dbReference type="AlphaFoldDB" id="A0A511FDY7"/>
<feature type="region of interest" description="Disordered" evidence="1">
    <location>
        <begin position="1"/>
        <end position="22"/>
    </location>
</feature>
<evidence type="ECO:0000313" key="2">
    <source>
        <dbReference type="EMBL" id="GEL47423.1"/>
    </source>
</evidence>
<dbReference type="OrthoDB" id="5145820at2"/>